<gene>
    <name evidence="2" type="ORF">EK21DRAFT_91962</name>
</gene>
<dbReference type="Proteomes" id="UP000799777">
    <property type="component" value="Unassembled WGS sequence"/>
</dbReference>
<proteinExistence type="predicted"/>
<sequence>MGGTRKPKGNQAWSHASSTAPVQGTPMRQKAGWRTGYPSIGGIGRKKSAPPQQSLADFNTAIQTCVRCPRWRDHRSHCESARRGVAQVCPELVLCLIRIGGAEQSQEQPRHQSEISGEECEPDTTQNRMLSRQSCPSTGIRGTASFLCNHGALEALTTLLSIHWRWSFDPSTSCCG</sequence>
<protein>
    <submittedName>
        <fullName evidence="2">Uncharacterized protein</fullName>
    </submittedName>
</protein>
<name>A0A9P4LJ78_9PLEO</name>
<feature type="region of interest" description="Disordered" evidence="1">
    <location>
        <begin position="106"/>
        <end position="134"/>
    </location>
</feature>
<dbReference type="AlphaFoldDB" id="A0A9P4LJ78"/>
<organism evidence="2 3">
    <name type="scientific">Setomelanomma holmii</name>
    <dbReference type="NCBI Taxonomy" id="210430"/>
    <lineage>
        <taxon>Eukaryota</taxon>
        <taxon>Fungi</taxon>
        <taxon>Dikarya</taxon>
        <taxon>Ascomycota</taxon>
        <taxon>Pezizomycotina</taxon>
        <taxon>Dothideomycetes</taxon>
        <taxon>Pleosporomycetidae</taxon>
        <taxon>Pleosporales</taxon>
        <taxon>Pleosporineae</taxon>
        <taxon>Phaeosphaeriaceae</taxon>
        <taxon>Setomelanomma</taxon>
    </lineage>
</organism>
<keyword evidence="3" id="KW-1185">Reference proteome</keyword>
<evidence type="ECO:0000313" key="3">
    <source>
        <dbReference type="Proteomes" id="UP000799777"/>
    </source>
</evidence>
<feature type="compositionally biased region" description="Polar residues" evidence="1">
    <location>
        <begin position="11"/>
        <end position="22"/>
    </location>
</feature>
<evidence type="ECO:0000313" key="2">
    <source>
        <dbReference type="EMBL" id="KAF2026955.1"/>
    </source>
</evidence>
<reference evidence="2" key="1">
    <citation type="journal article" date="2020" name="Stud. Mycol.">
        <title>101 Dothideomycetes genomes: a test case for predicting lifestyles and emergence of pathogens.</title>
        <authorList>
            <person name="Haridas S."/>
            <person name="Albert R."/>
            <person name="Binder M."/>
            <person name="Bloem J."/>
            <person name="Labutti K."/>
            <person name="Salamov A."/>
            <person name="Andreopoulos B."/>
            <person name="Baker S."/>
            <person name="Barry K."/>
            <person name="Bills G."/>
            <person name="Bluhm B."/>
            <person name="Cannon C."/>
            <person name="Castanera R."/>
            <person name="Culley D."/>
            <person name="Daum C."/>
            <person name="Ezra D."/>
            <person name="Gonzalez J."/>
            <person name="Henrissat B."/>
            <person name="Kuo A."/>
            <person name="Liang C."/>
            <person name="Lipzen A."/>
            <person name="Lutzoni F."/>
            <person name="Magnuson J."/>
            <person name="Mondo S."/>
            <person name="Nolan M."/>
            <person name="Ohm R."/>
            <person name="Pangilinan J."/>
            <person name="Park H.-J."/>
            <person name="Ramirez L."/>
            <person name="Alfaro M."/>
            <person name="Sun H."/>
            <person name="Tritt A."/>
            <person name="Yoshinaga Y."/>
            <person name="Zwiers L.-H."/>
            <person name="Turgeon B."/>
            <person name="Goodwin S."/>
            <person name="Spatafora J."/>
            <person name="Crous P."/>
            <person name="Grigoriev I."/>
        </authorList>
    </citation>
    <scope>NUCLEOTIDE SEQUENCE</scope>
    <source>
        <strain evidence="2">CBS 110217</strain>
    </source>
</reference>
<evidence type="ECO:0000256" key="1">
    <source>
        <dbReference type="SAM" id="MobiDB-lite"/>
    </source>
</evidence>
<dbReference type="EMBL" id="ML978234">
    <property type="protein sequence ID" value="KAF2026955.1"/>
    <property type="molecule type" value="Genomic_DNA"/>
</dbReference>
<feature type="region of interest" description="Disordered" evidence="1">
    <location>
        <begin position="1"/>
        <end position="52"/>
    </location>
</feature>
<comment type="caution">
    <text evidence="2">The sequence shown here is derived from an EMBL/GenBank/DDBJ whole genome shotgun (WGS) entry which is preliminary data.</text>
</comment>
<feature type="compositionally biased region" description="Polar residues" evidence="1">
    <location>
        <begin position="123"/>
        <end position="134"/>
    </location>
</feature>
<accession>A0A9P4LJ78</accession>